<dbReference type="OrthoDB" id="696363at2759"/>
<comment type="caution">
    <text evidence="1">The sequence shown here is derived from an EMBL/GenBank/DDBJ whole genome shotgun (WGS) entry which is preliminary data.</text>
</comment>
<sequence length="118" mass="13490">MLVQWIDPIGGRPMESYTFRYLPVTIHLYGIPKTLRSVELVDKIIGKIGDKDKSVMVSENSMFRVPEYVLARVILDVTKPLLDSVTISISLEKKIKVYIHYEKLVKICNFCGHLPSLP</sequence>
<proteinExistence type="predicted"/>
<dbReference type="Proteomes" id="UP000275267">
    <property type="component" value="Unassembled WGS sequence"/>
</dbReference>
<keyword evidence="2" id="KW-1185">Reference proteome</keyword>
<gene>
    <name evidence="1" type="ORF">C2845_PM17G08180</name>
</gene>
<accession>A0A3L6Q544</accession>
<organism evidence="1 2">
    <name type="scientific">Panicum miliaceum</name>
    <name type="common">Proso millet</name>
    <name type="synonym">Broomcorn millet</name>
    <dbReference type="NCBI Taxonomy" id="4540"/>
    <lineage>
        <taxon>Eukaryota</taxon>
        <taxon>Viridiplantae</taxon>
        <taxon>Streptophyta</taxon>
        <taxon>Embryophyta</taxon>
        <taxon>Tracheophyta</taxon>
        <taxon>Spermatophyta</taxon>
        <taxon>Magnoliopsida</taxon>
        <taxon>Liliopsida</taxon>
        <taxon>Poales</taxon>
        <taxon>Poaceae</taxon>
        <taxon>PACMAD clade</taxon>
        <taxon>Panicoideae</taxon>
        <taxon>Panicodae</taxon>
        <taxon>Paniceae</taxon>
        <taxon>Panicinae</taxon>
        <taxon>Panicum</taxon>
        <taxon>Panicum sect. Panicum</taxon>
    </lineage>
</organism>
<dbReference type="STRING" id="4540.A0A3L6Q544"/>
<dbReference type="EMBL" id="PQIB02000014">
    <property type="protein sequence ID" value="RLM69620.1"/>
    <property type="molecule type" value="Genomic_DNA"/>
</dbReference>
<reference evidence="2" key="1">
    <citation type="journal article" date="2019" name="Nat. Commun.">
        <title>The genome of broomcorn millet.</title>
        <authorList>
            <person name="Zou C."/>
            <person name="Miki D."/>
            <person name="Li D."/>
            <person name="Tang Q."/>
            <person name="Xiao L."/>
            <person name="Rajput S."/>
            <person name="Deng P."/>
            <person name="Jia W."/>
            <person name="Huang R."/>
            <person name="Zhang M."/>
            <person name="Sun Y."/>
            <person name="Hu J."/>
            <person name="Fu X."/>
            <person name="Schnable P.S."/>
            <person name="Li F."/>
            <person name="Zhang H."/>
            <person name="Feng B."/>
            <person name="Zhu X."/>
            <person name="Liu R."/>
            <person name="Schnable J.C."/>
            <person name="Zhu J.-K."/>
            <person name="Zhang H."/>
        </authorList>
    </citation>
    <scope>NUCLEOTIDE SEQUENCE [LARGE SCALE GENOMIC DNA]</scope>
</reference>
<dbReference type="AlphaFoldDB" id="A0A3L6Q544"/>
<protein>
    <submittedName>
        <fullName evidence="1">Uncharacterized protein</fullName>
    </submittedName>
</protein>
<evidence type="ECO:0000313" key="2">
    <source>
        <dbReference type="Proteomes" id="UP000275267"/>
    </source>
</evidence>
<evidence type="ECO:0000313" key="1">
    <source>
        <dbReference type="EMBL" id="RLM69620.1"/>
    </source>
</evidence>
<name>A0A3L6Q544_PANMI</name>